<feature type="domain" description="AB hydrolase-1" evidence="10">
    <location>
        <begin position="74"/>
        <end position="318"/>
    </location>
</feature>
<dbReference type="EC" id="3.1.1.23" evidence="2"/>
<evidence type="ECO:0000313" key="12">
    <source>
        <dbReference type="Proteomes" id="UP001497497"/>
    </source>
</evidence>
<gene>
    <name evidence="11" type="ORF">GSLYS_00021404001</name>
</gene>
<evidence type="ECO:0000256" key="2">
    <source>
        <dbReference type="ARBA" id="ARBA00013254"/>
    </source>
</evidence>
<dbReference type="GO" id="GO:0047372">
    <property type="term" value="F:monoacylglycerol lipase activity"/>
    <property type="evidence" value="ECO:0007669"/>
    <property type="project" value="UniProtKB-EC"/>
</dbReference>
<dbReference type="PRINTS" id="PR00412">
    <property type="entry name" value="EPOXHYDRLASE"/>
</dbReference>
<keyword evidence="12" id="KW-1185">Reference proteome</keyword>
<name>A0AAV2ILS7_LYMST</name>
<dbReference type="AlphaFoldDB" id="A0AAV2ILS7"/>
<comment type="catalytic activity">
    <reaction evidence="6">
        <text>1-dodecanoylglycerol + H2O = dodecanoate + glycerol + H(+)</text>
        <dbReference type="Rhea" id="RHEA:44316"/>
        <dbReference type="ChEBI" id="CHEBI:15377"/>
        <dbReference type="ChEBI" id="CHEBI:15378"/>
        <dbReference type="ChEBI" id="CHEBI:17754"/>
        <dbReference type="ChEBI" id="CHEBI:18262"/>
        <dbReference type="ChEBI" id="CHEBI:75539"/>
    </reaction>
</comment>
<comment type="subcellular location">
    <subcellularLocation>
        <location evidence="3">Late endosome membrane</location>
        <topology evidence="3">Single-pass type II membrane protein</topology>
    </subcellularLocation>
    <subcellularLocation>
        <location evidence="4">Lysosome membrane</location>
        <topology evidence="4">Single-pass type II membrane protein</topology>
    </subcellularLocation>
    <subcellularLocation>
        <location evidence="5">Mitochondrion membrane</location>
        <topology evidence="5">Single-pass type II membrane protein</topology>
    </subcellularLocation>
</comment>
<dbReference type="InterPro" id="IPR050266">
    <property type="entry name" value="AB_hydrolase_sf"/>
</dbReference>
<evidence type="ECO:0000256" key="3">
    <source>
        <dbReference type="ARBA" id="ARBA00037797"/>
    </source>
</evidence>
<dbReference type="GO" id="GO:0005765">
    <property type="term" value="C:lysosomal membrane"/>
    <property type="evidence" value="ECO:0007669"/>
    <property type="project" value="UniProtKB-SubCell"/>
</dbReference>
<evidence type="ECO:0000256" key="1">
    <source>
        <dbReference type="ARBA" id="ARBA00001613"/>
    </source>
</evidence>
<dbReference type="Gene3D" id="3.40.50.1820">
    <property type="entry name" value="alpha/beta hydrolase"/>
    <property type="match status" value="1"/>
</dbReference>
<dbReference type="PRINTS" id="PR00111">
    <property type="entry name" value="ABHYDROLASE"/>
</dbReference>
<dbReference type="EMBL" id="CAXITT010001169">
    <property type="protein sequence ID" value="CAL1548087.1"/>
    <property type="molecule type" value="Genomic_DNA"/>
</dbReference>
<dbReference type="PANTHER" id="PTHR43798">
    <property type="entry name" value="MONOACYLGLYCEROL LIPASE"/>
    <property type="match status" value="1"/>
</dbReference>
<evidence type="ECO:0000256" key="8">
    <source>
        <dbReference type="SAM" id="MobiDB-lite"/>
    </source>
</evidence>
<feature type="region of interest" description="Disordered" evidence="8">
    <location>
        <begin position="346"/>
        <end position="370"/>
    </location>
</feature>
<accession>A0AAV2ILS7</accession>
<feature type="transmembrane region" description="Helical" evidence="9">
    <location>
        <begin position="6"/>
        <end position="34"/>
    </location>
</feature>
<dbReference type="InterPro" id="IPR000639">
    <property type="entry name" value="Epox_hydrolase-like"/>
</dbReference>
<keyword evidence="9" id="KW-0812">Transmembrane</keyword>
<evidence type="ECO:0000256" key="4">
    <source>
        <dbReference type="ARBA" id="ARBA00037874"/>
    </source>
</evidence>
<organism evidence="11 12">
    <name type="scientific">Lymnaea stagnalis</name>
    <name type="common">Great pond snail</name>
    <name type="synonym">Helix stagnalis</name>
    <dbReference type="NCBI Taxonomy" id="6523"/>
    <lineage>
        <taxon>Eukaryota</taxon>
        <taxon>Metazoa</taxon>
        <taxon>Spiralia</taxon>
        <taxon>Lophotrochozoa</taxon>
        <taxon>Mollusca</taxon>
        <taxon>Gastropoda</taxon>
        <taxon>Heterobranchia</taxon>
        <taxon>Euthyneura</taxon>
        <taxon>Panpulmonata</taxon>
        <taxon>Hygrophila</taxon>
        <taxon>Lymnaeoidea</taxon>
        <taxon>Lymnaeidae</taxon>
        <taxon>Lymnaea</taxon>
    </lineage>
</organism>
<dbReference type="GO" id="GO:0046464">
    <property type="term" value="P:acylglycerol catabolic process"/>
    <property type="evidence" value="ECO:0007669"/>
    <property type="project" value="TreeGrafter"/>
</dbReference>
<dbReference type="Proteomes" id="UP001497497">
    <property type="component" value="Unassembled WGS sequence"/>
</dbReference>
<dbReference type="PANTHER" id="PTHR43798:SF5">
    <property type="entry name" value="MONOACYLGLYCEROL LIPASE ABHD6"/>
    <property type="match status" value="1"/>
</dbReference>
<dbReference type="Pfam" id="PF00561">
    <property type="entry name" value="Abhydrolase_1"/>
    <property type="match status" value="1"/>
</dbReference>
<keyword evidence="9" id="KW-0472">Membrane</keyword>
<keyword evidence="9" id="KW-1133">Transmembrane helix</keyword>
<dbReference type="InterPro" id="IPR000073">
    <property type="entry name" value="AB_hydrolase_1"/>
</dbReference>
<evidence type="ECO:0000313" key="11">
    <source>
        <dbReference type="EMBL" id="CAL1548087.1"/>
    </source>
</evidence>
<proteinExistence type="predicted"/>
<evidence type="ECO:0000256" key="7">
    <source>
        <dbReference type="ARBA" id="ARBA00049568"/>
    </source>
</evidence>
<evidence type="ECO:0000256" key="5">
    <source>
        <dbReference type="ARBA" id="ARBA00046308"/>
    </source>
</evidence>
<sequence>MATWMLIIGIIIALITLPTCGLLIIFFLFPHYLVQLSFRIRQHRAGMYIKYIGNEEFIFCYAERNAPQPNRTSLVFVHGFSSSKDQWIPCFRGLPKDLHLIALDLPGHGFSSKPGDDVEIGLEFVVGSLKKFLDLVGLSNQKIHLVGSSMGGAIVGLYAAYYPDNVEKVTMVCPAMKTPIDSSFAIQMQEAIQLGPDNISHEHCILLANDIQGLKNLFDACCYNKDVMKISEQFWQGFLNLRLTKLDFYLRLFKAIATEEHIDLLAKTAPGITIPSQLIWGRNDELIHVSGAEYLRSRLPNCRYVDIIDDCGHAIDIDRPALLNEHLLKFIQDDCSQDLNPTTVLSSSSHSTENKVLSAAASESSFKKED</sequence>
<feature type="compositionally biased region" description="Polar residues" evidence="8">
    <location>
        <begin position="346"/>
        <end position="355"/>
    </location>
</feature>
<dbReference type="SUPFAM" id="SSF53474">
    <property type="entry name" value="alpha/beta-Hydrolases"/>
    <property type="match status" value="1"/>
</dbReference>
<comment type="catalytic activity">
    <reaction evidence="1">
        <text>Hydrolyzes glycerol monoesters of long-chain fatty acids.</text>
        <dbReference type="EC" id="3.1.1.23"/>
    </reaction>
</comment>
<reference evidence="11 12" key="1">
    <citation type="submission" date="2024-04" db="EMBL/GenBank/DDBJ databases">
        <authorList>
            <consortium name="Genoscope - CEA"/>
            <person name="William W."/>
        </authorList>
    </citation>
    <scope>NUCLEOTIDE SEQUENCE [LARGE SCALE GENOMIC DNA]</scope>
</reference>
<comment type="function">
    <text evidence="7">Lipase that preferentially hydrolysis medium-chain saturated monoacylglycerols including 2-arachidonoylglycerol. Through 2-arachidonoylglycerol degradation may regulate endocannabinoid signaling pathways. Also has a lysophosphatidyl lipase activity with a preference for lysophosphatidylglycerol among other lysophospholipids. Also able to degrade bis(monoacylglycero)phosphate (BMP) and constitutes the major enzyme for BMP catabolism. BMP, also known as lysobisphosphatidic acid, is enriched in late endosomes and lysosomes and plays a key role in the formation of intraluminal vesicles and in lipid sorting.</text>
</comment>
<dbReference type="InterPro" id="IPR029058">
    <property type="entry name" value="AB_hydrolase_fold"/>
</dbReference>
<comment type="caution">
    <text evidence="11">The sequence shown here is derived from an EMBL/GenBank/DDBJ whole genome shotgun (WGS) entry which is preliminary data.</text>
</comment>
<dbReference type="GO" id="GO:0031966">
    <property type="term" value="C:mitochondrial membrane"/>
    <property type="evidence" value="ECO:0007669"/>
    <property type="project" value="UniProtKB-SubCell"/>
</dbReference>
<dbReference type="GO" id="GO:0031902">
    <property type="term" value="C:late endosome membrane"/>
    <property type="evidence" value="ECO:0007669"/>
    <property type="project" value="UniProtKB-SubCell"/>
</dbReference>
<protein>
    <recommendedName>
        <fullName evidence="2">acylglycerol lipase</fullName>
        <ecNumber evidence="2">3.1.1.23</ecNumber>
    </recommendedName>
</protein>
<evidence type="ECO:0000259" key="10">
    <source>
        <dbReference type="Pfam" id="PF00561"/>
    </source>
</evidence>
<evidence type="ECO:0000256" key="6">
    <source>
        <dbReference type="ARBA" id="ARBA00047662"/>
    </source>
</evidence>
<evidence type="ECO:0000256" key="9">
    <source>
        <dbReference type="SAM" id="Phobius"/>
    </source>
</evidence>